<dbReference type="InterPro" id="IPR033121">
    <property type="entry name" value="PEPTIDASE_A1"/>
</dbReference>
<dbReference type="CDD" id="cd05471">
    <property type="entry name" value="pepsin_like"/>
    <property type="match status" value="1"/>
</dbReference>
<dbReference type="PROSITE" id="PS00141">
    <property type="entry name" value="ASP_PROTEASE"/>
    <property type="match status" value="1"/>
</dbReference>
<dbReference type="Gene3D" id="2.40.70.10">
    <property type="entry name" value="Acid Proteases"/>
    <property type="match status" value="2"/>
</dbReference>
<sequence length="326" mass="35103">MQVDSSGGIAYTIDIYVGEGKVAVPVLVDTGSADIWVSASPCKNCTDAKMVDTKITSTDGCKLVSKGYGSGSVDGCLVSTDVSLGRYSLSNYPILAARDMRGFDGKYMSGILGLAMRNMALSNQSPIDLLFSSGIISSAEVGFYLARDGDESELVLGNPHDSHHADQTKKVQLSKKGSDGLYRVNLESFVSHGQPINSEGANLQSIEVIIDTGTTNILLPEHMLEPIYNALKGHKDVNQNYWVAPCKRPNDANELLGLNFGGTVFNLKWEDLVIASSSSKSQYCPLRIQNTPADDYLLIGSAFLHNVYHVVNVDSGEITFYGLTDA</sequence>
<dbReference type="Proteomes" id="UP001329825">
    <property type="component" value="Chromosome 10"/>
</dbReference>
<dbReference type="RefSeq" id="XP_062794848.1">
    <property type="nucleotide sequence ID" value="XM_062938797.1"/>
</dbReference>
<evidence type="ECO:0000313" key="6">
    <source>
        <dbReference type="Proteomes" id="UP001329825"/>
    </source>
</evidence>
<protein>
    <recommendedName>
        <fullName evidence="4">Peptidase A1 domain-containing protein</fullName>
    </recommendedName>
</protein>
<dbReference type="PROSITE" id="PS51767">
    <property type="entry name" value="PEPTIDASE_A1"/>
    <property type="match status" value="1"/>
</dbReference>
<keyword evidence="3" id="KW-0645">Protease</keyword>
<gene>
    <name evidence="5" type="ORF">IL334_007103</name>
</gene>
<proteinExistence type="inferred from homology"/>
<dbReference type="InterPro" id="IPR034164">
    <property type="entry name" value="Pepsin-like_dom"/>
</dbReference>
<evidence type="ECO:0000256" key="1">
    <source>
        <dbReference type="ARBA" id="ARBA00007447"/>
    </source>
</evidence>
<reference evidence="5 6" key="1">
    <citation type="submission" date="2024-01" db="EMBL/GenBank/DDBJ databases">
        <title>Comparative genomics of Cryptococcus and Kwoniella reveals pathogenesis evolution and contrasting modes of karyotype evolution via chromosome fusion or intercentromeric recombination.</title>
        <authorList>
            <person name="Coelho M.A."/>
            <person name="David-Palma M."/>
            <person name="Shea T."/>
            <person name="Bowers K."/>
            <person name="McGinley-Smith S."/>
            <person name="Mohammad A.W."/>
            <person name="Gnirke A."/>
            <person name="Yurkov A.M."/>
            <person name="Nowrousian M."/>
            <person name="Sun S."/>
            <person name="Cuomo C.A."/>
            <person name="Heitman J."/>
        </authorList>
    </citation>
    <scope>NUCLEOTIDE SEQUENCE [LARGE SCALE GENOMIC DNA]</scope>
    <source>
        <strain evidence="5">CBS 11374</strain>
    </source>
</reference>
<keyword evidence="3" id="KW-0378">Hydrolase</keyword>
<evidence type="ECO:0000256" key="2">
    <source>
        <dbReference type="ARBA" id="ARBA00022750"/>
    </source>
</evidence>
<dbReference type="PRINTS" id="PR00792">
    <property type="entry name" value="PEPSIN"/>
</dbReference>
<name>A0ABZ1D9L3_9TREE</name>
<evidence type="ECO:0000256" key="3">
    <source>
        <dbReference type="RuleBase" id="RU000454"/>
    </source>
</evidence>
<dbReference type="Pfam" id="PF00026">
    <property type="entry name" value="Asp"/>
    <property type="match status" value="1"/>
</dbReference>
<evidence type="ECO:0000259" key="4">
    <source>
        <dbReference type="PROSITE" id="PS51767"/>
    </source>
</evidence>
<dbReference type="PANTHER" id="PTHR47966:SF51">
    <property type="entry name" value="BETA-SITE APP-CLEAVING ENZYME, ISOFORM A-RELATED"/>
    <property type="match status" value="1"/>
</dbReference>
<keyword evidence="2 3" id="KW-0064">Aspartyl protease</keyword>
<dbReference type="InterPro" id="IPR001461">
    <property type="entry name" value="Aspartic_peptidase_A1"/>
</dbReference>
<dbReference type="InterPro" id="IPR001969">
    <property type="entry name" value="Aspartic_peptidase_AS"/>
</dbReference>
<keyword evidence="6" id="KW-1185">Reference proteome</keyword>
<accession>A0ABZ1D9L3</accession>
<organism evidence="5 6">
    <name type="scientific">Kwoniella shivajii</name>
    <dbReference type="NCBI Taxonomy" id="564305"/>
    <lineage>
        <taxon>Eukaryota</taxon>
        <taxon>Fungi</taxon>
        <taxon>Dikarya</taxon>
        <taxon>Basidiomycota</taxon>
        <taxon>Agaricomycotina</taxon>
        <taxon>Tremellomycetes</taxon>
        <taxon>Tremellales</taxon>
        <taxon>Cryptococcaceae</taxon>
        <taxon>Kwoniella</taxon>
    </lineage>
</organism>
<dbReference type="GeneID" id="87959233"/>
<evidence type="ECO:0000313" key="5">
    <source>
        <dbReference type="EMBL" id="WRT70109.1"/>
    </source>
</evidence>
<dbReference type="PANTHER" id="PTHR47966">
    <property type="entry name" value="BETA-SITE APP-CLEAVING ENZYME, ISOFORM A-RELATED"/>
    <property type="match status" value="1"/>
</dbReference>
<dbReference type="InterPro" id="IPR021109">
    <property type="entry name" value="Peptidase_aspartic_dom_sf"/>
</dbReference>
<comment type="similarity">
    <text evidence="1 3">Belongs to the peptidase A1 family.</text>
</comment>
<dbReference type="EMBL" id="CP141890">
    <property type="protein sequence ID" value="WRT70109.1"/>
    <property type="molecule type" value="Genomic_DNA"/>
</dbReference>
<feature type="domain" description="Peptidase A1" evidence="4">
    <location>
        <begin position="11"/>
        <end position="321"/>
    </location>
</feature>
<dbReference type="SUPFAM" id="SSF50630">
    <property type="entry name" value="Acid proteases"/>
    <property type="match status" value="1"/>
</dbReference>